<keyword evidence="5" id="KW-1185">Reference proteome</keyword>
<gene>
    <name evidence="4" type="ORF">Lwal_0708</name>
</gene>
<keyword evidence="2" id="KW-0812">Transmembrane</keyword>
<dbReference type="NCBIfam" id="NF043059">
    <property type="entry name" value="T4SS_LegC3"/>
    <property type="match status" value="1"/>
</dbReference>
<evidence type="ECO:0000256" key="2">
    <source>
        <dbReference type="SAM" id="Phobius"/>
    </source>
</evidence>
<feature type="compositionally biased region" description="Basic and acidic residues" evidence="1">
    <location>
        <begin position="518"/>
        <end position="527"/>
    </location>
</feature>
<name>A0A0W1ALM1_9GAMM</name>
<feature type="compositionally biased region" description="Acidic residues" evidence="1">
    <location>
        <begin position="536"/>
        <end position="547"/>
    </location>
</feature>
<accession>A0A0W1ALM1</accession>
<reference evidence="4 5" key="1">
    <citation type="submission" date="2015-11" db="EMBL/GenBank/DDBJ databases">
        <title>Genomic analysis of 38 Legionella species identifies large and diverse effector repertoires.</title>
        <authorList>
            <person name="Burstein D."/>
            <person name="Amaro F."/>
            <person name="Zusman T."/>
            <person name="Lifshitz Z."/>
            <person name="Cohen O."/>
            <person name="Gilbert J.A."/>
            <person name="Pupko T."/>
            <person name="Shuman H.A."/>
            <person name="Segal G."/>
        </authorList>
    </citation>
    <scope>NUCLEOTIDE SEQUENCE [LARGE SCALE GENOMIC DNA]</scope>
    <source>
        <strain evidence="4 5">ATCC 51914</strain>
    </source>
</reference>
<dbReference type="OrthoDB" id="5653644at2"/>
<evidence type="ECO:0000313" key="5">
    <source>
        <dbReference type="Proteomes" id="UP000054729"/>
    </source>
</evidence>
<sequence>MFLANCNIQELVTKQVKLFLQNEELSYSEIKALILSKAPIPKIQSAIISAFNQSKESDLKSVKKKLEEQAYKTQLQEDKKQKEKDKVEEEKDNNQKEHLKRLLRNIPSELSEHESELRQLNGKLMRLIESQIQVEVTQNSTRTKNSLSSNSTTNASIERVRRSMSDHEAKIQLLIEKDTNSKKQLKEIEARAKNRLDRADRRERREQARIGYSTTGEELLETLSTKNQALLNQSIKKQEEALGLKCSNLVQEAEQLNYPIFLDELEQHLNEGSSQLSPQATRALHASLKLMRKHIEFEHDYVNAISSLNRKKQTISLLKNKQFELSGRLKGLRNANPKLTSSNQELKIKNVELKAAFESNSAWRQKLVMPSLLLAGLTFLSVIPMILTLSGVIPFFISPALLYALVITPPASLLLATLITGIATIVFIVKANANESALKANMQLIESNTSQMSRNSQNLNAIEATTLPNLESQIKREEGLRDQLLNSLNSSKSQADQALKQASEIEFVSFSNSPFLSKRKDESKTKSESVSAETTEQSDVEDEEETEQATLDV</sequence>
<feature type="region of interest" description="Disordered" evidence="1">
    <location>
        <begin position="516"/>
        <end position="553"/>
    </location>
</feature>
<dbReference type="Pfam" id="PF18654">
    <property type="entry name" value="LegC3_N"/>
    <property type="match status" value="1"/>
</dbReference>
<keyword evidence="2" id="KW-1133">Transmembrane helix</keyword>
<keyword evidence="2" id="KW-0472">Membrane</keyword>
<feature type="domain" description="LegC3 N-terminal Legionellaceae" evidence="3">
    <location>
        <begin position="1"/>
        <end position="297"/>
    </location>
</feature>
<feature type="compositionally biased region" description="Low complexity" evidence="1">
    <location>
        <begin position="139"/>
        <end position="156"/>
    </location>
</feature>
<dbReference type="InterPro" id="IPR041357">
    <property type="entry name" value="LegC3_N_Legionellaceae"/>
</dbReference>
<dbReference type="AlphaFoldDB" id="A0A0W1ALM1"/>
<comment type="caution">
    <text evidence="4">The sequence shown here is derived from an EMBL/GenBank/DDBJ whole genome shotgun (WGS) entry which is preliminary data.</text>
</comment>
<feature type="region of interest" description="Disordered" evidence="1">
    <location>
        <begin position="139"/>
        <end position="160"/>
    </location>
</feature>
<dbReference type="EMBL" id="LNZB01000015">
    <property type="protein sequence ID" value="KTD82231.1"/>
    <property type="molecule type" value="Genomic_DNA"/>
</dbReference>
<feature type="compositionally biased region" description="Basic and acidic residues" evidence="1">
    <location>
        <begin position="73"/>
        <end position="97"/>
    </location>
</feature>
<evidence type="ECO:0000259" key="3">
    <source>
        <dbReference type="Pfam" id="PF18654"/>
    </source>
</evidence>
<evidence type="ECO:0000256" key="1">
    <source>
        <dbReference type="SAM" id="MobiDB-lite"/>
    </source>
</evidence>
<protein>
    <submittedName>
        <fullName evidence="4">Kinectin 1</fullName>
    </submittedName>
</protein>
<dbReference type="RefSeq" id="WP_058479535.1">
    <property type="nucleotide sequence ID" value="NZ_CAAAIQ010000006.1"/>
</dbReference>
<feature type="transmembrane region" description="Helical" evidence="2">
    <location>
        <begin position="403"/>
        <end position="429"/>
    </location>
</feature>
<dbReference type="Proteomes" id="UP000054729">
    <property type="component" value="Unassembled WGS sequence"/>
</dbReference>
<feature type="transmembrane region" description="Helical" evidence="2">
    <location>
        <begin position="372"/>
        <end position="397"/>
    </location>
</feature>
<feature type="region of interest" description="Disordered" evidence="1">
    <location>
        <begin position="73"/>
        <end position="98"/>
    </location>
</feature>
<evidence type="ECO:0000313" key="4">
    <source>
        <dbReference type="EMBL" id="KTD82231.1"/>
    </source>
</evidence>
<organism evidence="4 5">
    <name type="scientific">Legionella waltersii</name>
    <dbReference type="NCBI Taxonomy" id="66969"/>
    <lineage>
        <taxon>Bacteria</taxon>
        <taxon>Pseudomonadati</taxon>
        <taxon>Pseudomonadota</taxon>
        <taxon>Gammaproteobacteria</taxon>
        <taxon>Legionellales</taxon>
        <taxon>Legionellaceae</taxon>
        <taxon>Legionella</taxon>
    </lineage>
</organism>
<proteinExistence type="predicted"/>
<dbReference type="PATRIC" id="fig|66969.6.peg.775"/>